<dbReference type="InterPro" id="IPR036439">
    <property type="entry name" value="Dockerin_dom_sf"/>
</dbReference>
<accession>A0A518BV14</accession>
<dbReference type="Gene3D" id="1.10.1330.10">
    <property type="entry name" value="Dockerin domain"/>
    <property type="match status" value="2"/>
</dbReference>
<proteinExistence type="predicted"/>
<dbReference type="Gene3D" id="2.60.120.380">
    <property type="match status" value="1"/>
</dbReference>
<evidence type="ECO:0000313" key="3">
    <source>
        <dbReference type="Proteomes" id="UP000320386"/>
    </source>
</evidence>
<dbReference type="InterPro" id="IPR018247">
    <property type="entry name" value="EF_Hand_1_Ca_BS"/>
</dbReference>
<dbReference type="Pfam" id="PF00404">
    <property type="entry name" value="Dockerin_1"/>
    <property type="match status" value="1"/>
</dbReference>
<sequence>MRDTSGHGAPADRGRFEALESRVYFSAMPLESFVEAHGPGCCCGCHGPSDASDLTALHTHAEDDLIRLPGGYEIFHDSAPTADEIAAVTQVDALLSVPVYEGATFGLASVPMLSSLPSSDMTIYLDFNGHTTTDSRWNLMYQGGADFTTPAYSTDGDTQSFSDTELSRIEAIWGRVAEDFAPFDVNVTTVEPEPDDLIKSGAYDDRWGLRVVIGGGSHDWYRSAGQSAAGGVAYVGSFDWDEDAPVFVFENELANGNEKYTAETISHEVGHALGLRHHGTAGAEYYTGHDDWAPIMGNSFYKSVTQWSQGEYAGASRPGQDDVAIIGGGQEGVVVRADDYGDTIAESFSLGTGEVMVEGVITTRTDVDLFRIDAGDGTLSVVVDALGVQPNLNIGLRLYDAEGLELLAVAPGDSMDASLVYPVTEGVYYLEVDGVGTGDGVSGYTDYGSIGSYQLTASVPEVVILGDFTGDGMVDATDIDTLNHALATGSADALFDLDADGFVDSNDMDYLVEVVLGTSVGDANLDGVVNALDLSTLASAFGRSTTGWAQGDFNADGTVTLVDLSLLGSNWAGGDEDVAAMAQVATAQTQAVTVADAQRVTGQHQNHQQQVGNQRASLRASMWLQDDLETESLFGLWRGVA</sequence>
<dbReference type="RefSeq" id="WP_145444935.1">
    <property type="nucleotide sequence ID" value="NZ_CP036280.1"/>
</dbReference>
<dbReference type="PROSITE" id="PS00018">
    <property type="entry name" value="EF_HAND_1"/>
    <property type="match status" value="1"/>
</dbReference>
<dbReference type="PROSITE" id="PS51766">
    <property type="entry name" value="DOCKERIN"/>
    <property type="match status" value="1"/>
</dbReference>
<dbReference type="KEGG" id="mcad:Pan265_06240"/>
<dbReference type="SUPFAM" id="SSF63446">
    <property type="entry name" value="Type I dockerin domain"/>
    <property type="match status" value="2"/>
</dbReference>
<dbReference type="GO" id="GO:0008237">
    <property type="term" value="F:metallopeptidase activity"/>
    <property type="evidence" value="ECO:0007669"/>
    <property type="project" value="InterPro"/>
</dbReference>
<dbReference type="GO" id="GO:0004553">
    <property type="term" value="F:hydrolase activity, hydrolyzing O-glycosyl compounds"/>
    <property type="evidence" value="ECO:0007669"/>
    <property type="project" value="InterPro"/>
</dbReference>
<dbReference type="InterPro" id="IPR016134">
    <property type="entry name" value="Dockerin_dom"/>
</dbReference>
<dbReference type="InterPro" id="IPR002105">
    <property type="entry name" value="Dockerin_1_rpt"/>
</dbReference>
<evidence type="ECO:0000313" key="2">
    <source>
        <dbReference type="EMBL" id="QDU70787.1"/>
    </source>
</evidence>
<keyword evidence="3" id="KW-1185">Reference proteome</keyword>
<dbReference type="EMBL" id="CP036280">
    <property type="protein sequence ID" value="QDU70787.1"/>
    <property type="molecule type" value="Genomic_DNA"/>
</dbReference>
<dbReference type="GO" id="GO:0000272">
    <property type="term" value="P:polysaccharide catabolic process"/>
    <property type="evidence" value="ECO:0007669"/>
    <property type="project" value="InterPro"/>
</dbReference>
<name>A0A518BV14_9BACT</name>
<dbReference type="Pfam" id="PF13582">
    <property type="entry name" value="Reprolysin_3"/>
    <property type="match status" value="1"/>
</dbReference>
<protein>
    <recommendedName>
        <fullName evidence="1">Dockerin domain-containing protein</fullName>
    </recommendedName>
</protein>
<dbReference type="Proteomes" id="UP000320386">
    <property type="component" value="Chromosome"/>
</dbReference>
<gene>
    <name evidence="2" type="ORF">Pan265_06240</name>
</gene>
<dbReference type="Gene3D" id="3.40.390.10">
    <property type="entry name" value="Collagenase (Catalytic Domain)"/>
    <property type="match status" value="1"/>
</dbReference>
<dbReference type="AlphaFoldDB" id="A0A518BV14"/>
<feature type="domain" description="Dockerin" evidence="1">
    <location>
        <begin position="461"/>
        <end position="525"/>
    </location>
</feature>
<dbReference type="SUPFAM" id="SSF55486">
    <property type="entry name" value="Metalloproteases ('zincins'), catalytic domain"/>
    <property type="match status" value="1"/>
</dbReference>
<dbReference type="OrthoDB" id="220114at2"/>
<dbReference type="InterPro" id="IPR024079">
    <property type="entry name" value="MetalloPept_cat_dom_sf"/>
</dbReference>
<reference evidence="2 3" key="1">
    <citation type="submission" date="2019-02" db="EMBL/GenBank/DDBJ databases">
        <title>Deep-cultivation of Planctomycetes and their phenomic and genomic characterization uncovers novel biology.</title>
        <authorList>
            <person name="Wiegand S."/>
            <person name="Jogler M."/>
            <person name="Boedeker C."/>
            <person name="Pinto D."/>
            <person name="Vollmers J."/>
            <person name="Rivas-Marin E."/>
            <person name="Kohn T."/>
            <person name="Peeters S.H."/>
            <person name="Heuer A."/>
            <person name="Rast P."/>
            <person name="Oberbeckmann S."/>
            <person name="Bunk B."/>
            <person name="Jeske O."/>
            <person name="Meyerdierks A."/>
            <person name="Storesund J.E."/>
            <person name="Kallscheuer N."/>
            <person name="Luecker S."/>
            <person name="Lage O.M."/>
            <person name="Pohl T."/>
            <person name="Merkel B.J."/>
            <person name="Hornburger P."/>
            <person name="Mueller R.-W."/>
            <person name="Bruemmer F."/>
            <person name="Labrenz M."/>
            <person name="Spormann A.M."/>
            <person name="Op den Camp H."/>
            <person name="Overmann J."/>
            <person name="Amann R."/>
            <person name="Jetten M.S.M."/>
            <person name="Mascher T."/>
            <person name="Medema M.H."/>
            <person name="Devos D.P."/>
            <person name="Kaster A.-K."/>
            <person name="Ovreas L."/>
            <person name="Rohde M."/>
            <person name="Galperin M.Y."/>
            <person name="Jogler C."/>
        </authorList>
    </citation>
    <scope>NUCLEOTIDE SEQUENCE [LARGE SCALE GENOMIC DNA]</scope>
    <source>
        <strain evidence="2 3">Pan265</strain>
    </source>
</reference>
<organism evidence="2 3">
    <name type="scientific">Mucisphaera calidilacus</name>
    <dbReference type="NCBI Taxonomy" id="2527982"/>
    <lineage>
        <taxon>Bacteria</taxon>
        <taxon>Pseudomonadati</taxon>
        <taxon>Planctomycetota</taxon>
        <taxon>Phycisphaerae</taxon>
        <taxon>Phycisphaerales</taxon>
        <taxon>Phycisphaeraceae</taxon>
        <taxon>Mucisphaera</taxon>
    </lineage>
</organism>
<evidence type="ECO:0000259" key="1">
    <source>
        <dbReference type="PROSITE" id="PS51766"/>
    </source>
</evidence>